<keyword evidence="7" id="KW-1185">Reference proteome</keyword>
<dbReference type="PANTHER" id="PTHR42940">
    <property type="entry name" value="ALCOHOL DEHYDROGENASE 1-RELATED"/>
    <property type="match status" value="1"/>
</dbReference>
<evidence type="ECO:0000256" key="3">
    <source>
        <dbReference type="ARBA" id="ARBA00022833"/>
    </source>
</evidence>
<dbReference type="InterPro" id="IPR013154">
    <property type="entry name" value="ADH-like_N"/>
</dbReference>
<dbReference type="PANTHER" id="PTHR42940:SF8">
    <property type="entry name" value="VACUOLAR PROTEIN SORTING-ASSOCIATED PROTEIN 11"/>
    <property type="match status" value="1"/>
</dbReference>
<dbReference type="Gene3D" id="3.90.180.10">
    <property type="entry name" value="Medium-chain alcohol dehydrogenases, catalytic domain"/>
    <property type="match status" value="1"/>
</dbReference>
<keyword evidence="4" id="KW-0560">Oxidoreductase</keyword>
<keyword evidence="3" id="KW-0862">Zinc</keyword>
<accession>A0A6A6DAU9</accession>
<evidence type="ECO:0000256" key="1">
    <source>
        <dbReference type="ARBA" id="ARBA00001947"/>
    </source>
</evidence>
<comment type="cofactor">
    <cofactor evidence="1">
        <name>Zn(2+)</name>
        <dbReference type="ChEBI" id="CHEBI:29105"/>
    </cofactor>
</comment>
<organism evidence="6 7">
    <name type="scientific">Zopfia rhizophila CBS 207.26</name>
    <dbReference type="NCBI Taxonomy" id="1314779"/>
    <lineage>
        <taxon>Eukaryota</taxon>
        <taxon>Fungi</taxon>
        <taxon>Dikarya</taxon>
        <taxon>Ascomycota</taxon>
        <taxon>Pezizomycotina</taxon>
        <taxon>Dothideomycetes</taxon>
        <taxon>Dothideomycetes incertae sedis</taxon>
        <taxon>Zopfiaceae</taxon>
        <taxon>Zopfia</taxon>
    </lineage>
</organism>
<evidence type="ECO:0000256" key="2">
    <source>
        <dbReference type="ARBA" id="ARBA00022723"/>
    </source>
</evidence>
<dbReference type="Pfam" id="PF08240">
    <property type="entry name" value="ADH_N"/>
    <property type="match status" value="1"/>
</dbReference>
<gene>
    <name evidence="6" type="ORF">K469DRAFT_724134</name>
</gene>
<evidence type="ECO:0000313" key="7">
    <source>
        <dbReference type="Proteomes" id="UP000800200"/>
    </source>
</evidence>
<protein>
    <submittedName>
        <fullName evidence="6">GroES-like protein</fullName>
    </submittedName>
</protein>
<proteinExistence type="predicted"/>
<dbReference type="GO" id="GO:0046872">
    <property type="term" value="F:metal ion binding"/>
    <property type="evidence" value="ECO:0007669"/>
    <property type="project" value="UniProtKB-KW"/>
</dbReference>
<evidence type="ECO:0000313" key="6">
    <source>
        <dbReference type="EMBL" id="KAF2175422.1"/>
    </source>
</evidence>
<dbReference type="GO" id="GO:0005737">
    <property type="term" value="C:cytoplasm"/>
    <property type="evidence" value="ECO:0007669"/>
    <property type="project" value="TreeGrafter"/>
</dbReference>
<dbReference type="SUPFAM" id="SSF50129">
    <property type="entry name" value="GroES-like"/>
    <property type="match status" value="1"/>
</dbReference>
<dbReference type="Proteomes" id="UP000800200">
    <property type="component" value="Unassembled WGS sequence"/>
</dbReference>
<feature type="domain" description="Alcohol dehydrogenase-like N-terminal" evidence="5">
    <location>
        <begin position="30"/>
        <end position="140"/>
    </location>
</feature>
<reference evidence="6" key="1">
    <citation type="journal article" date="2020" name="Stud. Mycol.">
        <title>101 Dothideomycetes genomes: a test case for predicting lifestyles and emergence of pathogens.</title>
        <authorList>
            <person name="Haridas S."/>
            <person name="Albert R."/>
            <person name="Binder M."/>
            <person name="Bloem J."/>
            <person name="Labutti K."/>
            <person name="Salamov A."/>
            <person name="Andreopoulos B."/>
            <person name="Baker S."/>
            <person name="Barry K."/>
            <person name="Bills G."/>
            <person name="Bluhm B."/>
            <person name="Cannon C."/>
            <person name="Castanera R."/>
            <person name="Culley D."/>
            <person name="Daum C."/>
            <person name="Ezra D."/>
            <person name="Gonzalez J."/>
            <person name="Henrissat B."/>
            <person name="Kuo A."/>
            <person name="Liang C."/>
            <person name="Lipzen A."/>
            <person name="Lutzoni F."/>
            <person name="Magnuson J."/>
            <person name="Mondo S."/>
            <person name="Nolan M."/>
            <person name="Ohm R."/>
            <person name="Pangilinan J."/>
            <person name="Park H.-J."/>
            <person name="Ramirez L."/>
            <person name="Alfaro M."/>
            <person name="Sun H."/>
            <person name="Tritt A."/>
            <person name="Yoshinaga Y."/>
            <person name="Zwiers L.-H."/>
            <person name="Turgeon B."/>
            <person name="Goodwin S."/>
            <person name="Spatafora J."/>
            <person name="Crous P."/>
            <person name="Grigoriev I."/>
        </authorList>
    </citation>
    <scope>NUCLEOTIDE SEQUENCE</scope>
    <source>
        <strain evidence="6">CBS 207.26</strain>
    </source>
</reference>
<name>A0A6A6DAU9_9PEZI</name>
<dbReference type="AlphaFoldDB" id="A0A6A6DAU9"/>
<dbReference type="EMBL" id="ML994733">
    <property type="protein sequence ID" value="KAF2175422.1"/>
    <property type="molecule type" value="Genomic_DNA"/>
</dbReference>
<sequence>MSINQANGEWSQRQYYKFLHVPALKDLSLKDLLIKVAVASLCHTDFMVREGLIGTTPPCTGSHKGSGTVVATRPSVKDFKIGDRAMAGVLYHVCGACGDCLGPDNYTQYCQRSGGSLGVTTHGYFAEHARVDATQTAKKPGRVSFETAIPLACTGYTVWQSILRGWTQEGRVDRARRQWSWSGAFGHVFRDGGWLELTKKAGADIVVDARMGDEKVVDEVKNVTNGWAIATACAVTKMYGHVIQLAQPDEVVTPFRELARQVLRVVDKHRISIDTNPFNGLNEIGKLTDLVQSDRMKAKGIIIMDPKQVKKERESGLEMV</sequence>
<keyword evidence="2" id="KW-0479">Metal-binding</keyword>
<dbReference type="GO" id="GO:0004022">
    <property type="term" value="F:alcohol dehydrogenase (NAD+) activity"/>
    <property type="evidence" value="ECO:0007669"/>
    <property type="project" value="TreeGrafter"/>
</dbReference>
<dbReference type="OrthoDB" id="256333at2759"/>
<evidence type="ECO:0000256" key="4">
    <source>
        <dbReference type="ARBA" id="ARBA00023002"/>
    </source>
</evidence>
<dbReference type="InterPro" id="IPR011032">
    <property type="entry name" value="GroES-like_sf"/>
</dbReference>
<evidence type="ECO:0000259" key="5">
    <source>
        <dbReference type="Pfam" id="PF08240"/>
    </source>
</evidence>